<organism evidence="2 3">
    <name type="scientific">Mucilaginibacter gynuensis</name>
    <dbReference type="NCBI Taxonomy" id="1302236"/>
    <lineage>
        <taxon>Bacteria</taxon>
        <taxon>Pseudomonadati</taxon>
        <taxon>Bacteroidota</taxon>
        <taxon>Sphingobacteriia</taxon>
        <taxon>Sphingobacteriales</taxon>
        <taxon>Sphingobacteriaceae</taxon>
        <taxon>Mucilaginibacter</taxon>
    </lineage>
</organism>
<keyword evidence="3" id="KW-1185">Reference proteome</keyword>
<dbReference type="Proteomes" id="UP001500582">
    <property type="component" value="Unassembled WGS sequence"/>
</dbReference>
<dbReference type="Pfam" id="PF00480">
    <property type="entry name" value="ROK"/>
    <property type="match status" value="2"/>
</dbReference>
<dbReference type="Gene3D" id="3.30.420.40">
    <property type="match status" value="2"/>
</dbReference>
<name>A0ABP8G6U0_9SPHI</name>
<comment type="similarity">
    <text evidence="1">Belongs to the ROK (NagC/XylR) family.</text>
</comment>
<evidence type="ECO:0008006" key="4">
    <source>
        <dbReference type="Google" id="ProtNLM"/>
    </source>
</evidence>
<evidence type="ECO:0000256" key="1">
    <source>
        <dbReference type="ARBA" id="ARBA00006479"/>
    </source>
</evidence>
<dbReference type="SUPFAM" id="SSF53067">
    <property type="entry name" value="Actin-like ATPase domain"/>
    <property type="match status" value="1"/>
</dbReference>
<dbReference type="PANTHER" id="PTHR18964">
    <property type="entry name" value="ROK (REPRESSOR, ORF, KINASE) FAMILY"/>
    <property type="match status" value="1"/>
</dbReference>
<dbReference type="PANTHER" id="PTHR18964:SF149">
    <property type="entry name" value="BIFUNCTIONAL UDP-N-ACETYLGLUCOSAMINE 2-EPIMERASE_N-ACETYLMANNOSAMINE KINASE"/>
    <property type="match status" value="1"/>
</dbReference>
<dbReference type="InterPro" id="IPR043129">
    <property type="entry name" value="ATPase_NBD"/>
</dbReference>
<accession>A0ABP8G6U0</accession>
<dbReference type="EMBL" id="BAABFT010000003">
    <property type="protein sequence ID" value="GAA4318624.1"/>
    <property type="molecule type" value="Genomic_DNA"/>
</dbReference>
<reference evidence="3" key="1">
    <citation type="journal article" date="2019" name="Int. J. Syst. Evol. Microbiol.">
        <title>The Global Catalogue of Microorganisms (GCM) 10K type strain sequencing project: providing services to taxonomists for standard genome sequencing and annotation.</title>
        <authorList>
            <consortium name="The Broad Institute Genomics Platform"/>
            <consortium name="The Broad Institute Genome Sequencing Center for Infectious Disease"/>
            <person name="Wu L."/>
            <person name="Ma J."/>
        </authorList>
    </citation>
    <scope>NUCLEOTIDE SEQUENCE [LARGE SCALE GENOMIC DNA]</scope>
    <source>
        <strain evidence="3">JCM 17705</strain>
    </source>
</reference>
<sequence>MNANIVLGIDIGGSHITAALVDMTRRSIIQDSYKRQHINSRGNREEIINSWCAVIGDAFRGTSSKEEKKIGIGMPGPFDYSTGISYIQNTEKYDALYGVNVKKLLAERLGIYVNDIRMMNDAACFLQGEVFGGAAQGCKTAIGITLGTGLGTSYYCDGVAKDVNLWKMPFKESIAEDYISTRWFLKMYRALSGNTVNNVKELTALHNTDSTVREIFSEFAHNLAQFISLFVNDTNPEIIVLGGNIANAHALFFHYLNIYLKTNKINIPVKRAQLNEEAAIVGAASCFEI</sequence>
<gene>
    <name evidence="2" type="ORF">GCM10023149_16800</name>
</gene>
<dbReference type="RefSeq" id="WP_345210585.1">
    <property type="nucleotide sequence ID" value="NZ_BAABFT010000003.1"/>
</dbReference>
<protein>
    <recommendedName>
        <fullName evidence="4">Glucokinase</fullName>
    </recommendedName>
</protein>
<dbReference type="CDD" id="cd23763">
    <property type="entry name" value="ASKHA_ATPase_ROK"/>
    <property type="match status" value="1"/>
</dbReference>
<evidence type="ECO:0000313" key="3">
    <source>
        <dbReference type="Proteomes" id="UP001500582"/>
    </source>
</evidence>
<proteinExistence type="inferred from homology"/>
<evidence type="ECO:0000313" key="2">
    <source>
        <dbReference type="EMBL" id="GAA4318624.1"/>
    </source>
</evidence>
<comment type="caution">
    <text evidence="2">The sequence shown here is derived from an EMBL/GenBank/DDBJ whole genome shotgun (WGS) entry which is preliminary data.</text>
</comment>
<dbReference type="InterPro" id="IPR000600">
    <property type="entry name" value="ROK"/>
</dbReference>